<comment type="caution">
    <text evidence="1">The sequence shown here is derived from an EMBL/GenBank/DDBJ whole genome shotgun (WGS) entry which is preliminary data.</text>
</comment>
<accession>A0A830GXX8</accession>
<protein>
    <submittedName>
        <fullName evidence="1">Uncharacterized protein</fullName>
    </submittedName>
</protein>
<dbReference type="EMBL" id="BMNL01000003">
    <property type="protein sequence ID" value="GGP21516.1"/>
    <property type="molecule type" value="Genomic_DNA"/>
</dbReference>
<name>A0A830GXX8_9CREN</name>
<evidence type="ECO:0000313" key="1">
    <source>
        <dbReference type="EMBL" id="GGP21516.1"/>
    </source>
</evidence>
<dbReference type="Proteomes" id="UP000610960">
    <property type="component" value="Unassembled WGS sequence"/>
</dbReference>
<sequence>MKMESCDECIRHYMTIFKSLEEAFKVCLDLGFTDCNPEYLDALEDK</sequence>
<dbReference type="AlphaFoldDB" id="A0A830GXX8"/>
<evidence type="ECO:0000313" key="2">
    <source>
        <dbReference type="Proteomes" id="UP000610960"/>
    </source>
</evidence>
<organism evidence="1 2">
    <name type="scientific">Thermocladium modestius</name>
    <dbReference type="NCBI Taxonomy" id="62609"/>
    <lineage>
        <taxon>Archaea</taxon>
        <taxon>Thermoproteota</taxon>
        <taxon>Thermoprotei</taxon>
        <taxon>Thermoproteales</taxon>
        <taxon>Thermoproteaceae</taxon>
        <taxon>Thermocladium</taxon>
    </lineage>
</organism>
<reference evidence="1" key="2">
    <citation type="submission" date="2020-09" db="EMBL/GenBank/DDBJ databases">
        <authorList>
            <person name="Sun Q."/>
            <person name="Ohkuma M."/>
        </authorList>
    </citation>
    <scope>NUCLEOTIDE SEQUENCE</scope>
    <source>
        <strain evidence="1">JCM 10088</strain>
    </source>
</reference>
<dbReference type="RefSeq" id="WP_188596677.1">
    <property type="nucleotide sequence ID" value="NZ_BMNL01000003.1"/>
</dbReference>
<keyword evidence="2" id="KW-1185">Reference proteome</keyword>
<reference evidence="1" key="1">
    <citation type="journal article" date="2014" name="Int. J. Syst. Evol. Microbiol.">
        <title>Complete genome sequence of Corynebacterium casei LMG S-19264T (=DSM 44701T), isolated from a smear-ripened cheese.</title>
        <authorList>
            <consortium name="US DOE Joint Genome Institute (JGI-PGF)"/>
            <person name="Walter F."/>
            <person name="Albersmeier A."/>
            <person name="Kalinowski J."/>
            <person name="Ruckert C."/>
        </authorList>
    </citation>
    <scope>NUCLEOTIDE SEQUENCE</scope>
    <source>
        <strain evidence="1">JCM 10088</strain>
    </source>
</reference>
<gene>
    <name evidence="1" type="ORF">GCM10007981_13650</name>
</gene>
<proteinExistence type="predicted"/>